<comment type="caution">
    <text evidence="2">The sequence shown here is derived from an EMBL/GenBank/DDBJ whole genome shotgun (WGS) entry which is preliminary data.</text>
</comment>
<gene>
    <name evidence="2" type="ORF">KQX54_004423</name>
</gene>
<keyword evidence="3" id="KW-1185">Reference proteome</keyword>
<evidence type="ECO:0000256" key="1">
    <source>
        <dbReference type="SAM" id="SignalP"/>
    </source>
</evidence>
<dbReference type="EMBL" id="JAHXZJ010000747">
    <property type="protein sequence ID" value="KAH0557345.1"/>
    <property type="molecule type" value="Genomic_DNA"/>
</dbReference>
<sequence length="204" mass="23303">MNFYTKILSIVASILILANPLEGQCEKKPIIEELTTFIVSSLKYYDDYDYDCRETANSVRNYGRQCICQSGYFKQGDKCVPRLNSPCKYSKDCGETNWECVSEKCKCNQCSYEYHDRCLPYASSIPECFGRPSCPGEQCNYSKCRCDTGYVVNNGSCVGELESRCTSSLKCYDKIMICVLGKCQCAPGYFRWFNAYCLENHGRK</sequence>
<organism evidence="2 3">
    <name type="scientific">Cotesia glomerata</name>
    <name type="common">Lepidopteran parasitic wasp</name>
    <name type="synonym">Apanteles glomeratus</name>
    <dbReference type="NCBI Taxonomy" id="32391"/>
    <lineage>
        <taxon>Eukaryota</taxon>
        <taxon>Metazoa</taxon>
        <taxon>Ecdysozoa</taxon>
        <taxon>Arthropoda</taxon>
        <taxon>Hexapoda</taxon>
        <taxon>Insecta</taxon>
        <taxon>Pterygota</taxon>
        <taxon>Neoptera</taxon>
        <taxon>Endopterygota</taxon>
        <taxon>Hymenoptera</taxon>
        <taxon>Apocrita</taxon>
        <taxon>Ichneumonoidea</taxon>
        <taxon>Braconidae</taxon>
        <taxon>Microgastrinae</taxon>
        <taxon>Cotesia</taxon>
    </lineage>
</organism>
<dbReference type="PANTHER" id="PTHR39069:SF1">
    <property type="entry name" value="ECDYSONE-INDUCIBLE GENE E1, ISOFORM A"/>
    <property type="match status" value="1"/>
</dbReference>
<dbReference type="Proteomes" id="UP000826195">
    <property type="component" value="Unassembled WGS sequence"/>
</dbReference>
<evidence type="ECO:0000313" key="2">
    <source>
        <dbReference type="EMBL" id="KAH0557345.1"/>
    </source>
</evidence>
<name>A0AAV7IQK1_COTGL</name>
<dbReference type="AlphaFoldDB" id="A0AAV7IQK1"/>
<dbReference type="PANTHER" id="PTHR39069">
    <property type="entry name" value="ECDYSONE-INDUCIBLE GENE E1, ISOFORM A"/>
    <property type="match status" value="1"/>
</dbReference>
<evidence type="ECO:0000313" key="3">
    <source>
        <dbReference type="Proteomes" id="UP000826195"/>
    </source>
</evidence>
<reference evidence="2 3" key="1">
    <citation type="journal article" date="2021" name="J. Hered.">
        <title>A chromosome-level genome assembly of the parasitoid wasp, Cotesia glomerata (Hymenoptera: Braconidae).</title>
        <authorList>
            <person name="Pinto B.J."/>
            <person name="Weis J.J."/>
            <person name="Gamble T."/>
            <person name="Ode P.J."/>
            <person name="Paul R."/>
            <person name="Zaspel J.M."/>
        </authorList>
    </citation>
    <scope>NUCLEOTIDE SEQUENCE [LARGE SCALE GENOMIC DNA]</scope>
    <source>
        <strain evidence="2">CgM1</strain>
    </source>
</reference>
<keyword evidence="1" id="KW-0732">Signal</keyword>
<proteinExistence type="predicted"/>
<accession>A0AAV7IQK1</accession>
<protein>
    <submittedName>
        <fullName evidence="2">Uncharacterized protein</fullName>
    </submittedName>
</protein>
<feature type="signal peptide" evidence="1">
    <location>
        <begin position="1"/>
        <end position="23"/>
    </location>
</feature>
<feature type="chain" id="PRO_5043507564" evidence="1">
    <location>
        <begin position="24"/>
        <end position="204"/>
    </location>
</feature>